<accession>A0A3A6T2E5</accession>
<evidence type="ECO:0000313" key="1">
    <source>
        <dbReference type="EMBL" id="RJY05206.1"/>
    </source>
</evidence>
<name>A0A3A6T2E5_9GAMM</name>
<protein>
    <submittedName>
        <fullName evidence="1">Uncharacterized protein</fullName>
    </submittedName>
</protein>
<comment type="caution">
    <text evidence="1">The sequence shown here is derived from an EMBL/GenBank/DDBJ whole genome shotgun (WGS) entry which is preliminary data.</text>
</comment>
<sequence length="92" mass="10487">MHKTYLKNASIVSVFDYKDFEKIHLADVLTGTVLEDETFRFRAFQQIVTSKIVTKGRGGRMYTNFIVTPANAGVQSLWLIWAQVAGYLRSQV</sequence>
<organism evidence="1 2">
    <name type="scientific">Parashewanella spongiae</name>
    <dbReference type="NCBI Taxonomy" id="342950"/>
    <lineage>
        <taxon>Bacteria</taxon>
        <taxon>Pseudomonadati</taxon>
        <taxon>Pseudomonadota</taxon>
        <taxon>Gammaproteobacteria</taxon>
        <taxon>Alteromonadales</taxon>
        <taxon>Shewanellaceae</taxon>
        <taxon>Parashewanella</taxon>
    </lineage>
</organism>
<reference evidence="1 2" key="1">
    <citation type="submission" date="2018-09" db="EMBL/GenBank/DDBJ databases">
        <title>Phylogeny of the Shewanellaceae, and recommendation for two new genera, Pseudoshewanella and Parashewanella.</title>
        <authorList>
            <person name="Wang G."/>
        </authorList>
    </citation>
    <scope>NUCLEOTIDE SEQUENCE [LARGE SCALE GENOMIC DNA]</scope>
    <source>
        <strain evidence="1 2">KCTC 22492</strain>
    </source>
</reference>
<evidence type="ECO:0000313" key="2">
    <source>
        <dbReference type="Proteomes" id="UP000273022"/>
    </source>
</evidence>
<proteinExistence type="predicted"/>
<dbReference type="OrthoDB" id="6300775at2"/>
<dbReference type="Proteomes" id="UP000273022">
    <property type="component" value="Unassembled WGS sequence"/>
</dbReference>
<keyword evidence="2" id="KW-1185">Reference proteome</keyword>
<dbReference type="EMBL" id="QYYH01000192">
    <property type="protein sequence ID" value="RJY05206.1"/>
    <property type="molecule type" value="Genomic_DNA"/>
</dbReference>
<gene>
    <name evidence="1" type="ORF">D5R81_18715</name>
</gene>
<dbReference type="AlphaFoldDB" id="A0A3A6T2E5"/>